<dbReference type="Pfam" id="PF00196">
    <property type="entry name" value="GerE"/>
    <property type="match status" value="1"/>
</dbReference>
<dbReference type="CDD" id="cd06170">
    <property type="entry name" value="LuxR_C_like"/>
    <property type="match status" value="1"/>
</dbReference>
<dbReference type="InterPro" id="IPR036693">
    <property type="entry name" value="TF_LuxR_autoind-bd_dom_sf"/>
</dbReference>
<comment type="caution">
    <text evidence="5">The sequence shown here is derived from an EMBL/GenBank/DDBJ whole genome shotgun (WGS) entry which is preliminary data.</text>
</comment>
<evidence type="ECO:0000256" key="3">
    <source>
        <dbReference type="ARBA" id="ARBA00023163"/>
    </source>
</evidence>
<keyword evidence="3" id="KW-0804">Transcription</keyword>
<dbReference type="GO" id="GO:0003677">
    <property type="term" value="F:DNA binding"/>
    <property type="evidence" value="ECO:0007669"/>
    <property type="project" value="UniProtKB-KW"/>
</dbReference>
<dbReference type="Proteomes" id="UP000440716">
    <property type="component" value="Unassembled WGS sequence"/>
</dbReference>
<dbReference type="Gene3D" id="3.30.450.80">
    <property type="entry name" value="Transcription factor LuxR-like, autoinducer-binding domain"/>
    <property type="match status" value="1"/>
</dbReference>
<dbReference type="InterPro" id="IPR036388">
    <property type="entry name" value="WH-like_DNA-bd_sf"/>
</dbReference>
<dbReference type="InterPro" id="IPR005143">
    <property type="entry name" value="TF_LuxR_autoind-bd_dom"/>
</dbReference>
<dbReference type="RefSeq" id="WP_156591289.1">
    <property type="nucleotide sequence ID" value="NZ_WPHU01000004.1"/>
</dbReference>
<keyword evidence="1" id="KW-0805">Transcription regulation</keyword>
<dbReference type="PANTHER" id="PTHR44688:SF16">
    <property type="entry name" value="DNA-BINDING TRANSCRIPTIONAL ACTIVATOR DEVR_DOSR"/>
    <property type="match status" value="1"/>
</dbReference>
<dbReference type="SMART" id="SM00421">
    <property type="entry name" value="HTH_LUXR"/>
    <property type="match status" value="1"/>
</dbReference>
<accession>A0A7K1RFT3</accession>
<dbReference type="EMBL" id="WPHU01000004">
    <property type="protein sequence ID" value="MVA56853.1"/>
    <property type="molecule type" value="Genomic_DNA"/>
</dbReference>
<organism evidence="5 6">
    <name type="scientific">Agrobacterium vitis</name>
    <name type="common">Rhizobium vitis</name>
    <dbReference type="NCBI Taxonomy" id="373"/>
    <lineage>
        <taxon>Bacteria</taxon>
        <taxon>Pseudomonadati</taxon>
        <taxon>Pseudomonadota</taxon>
        <taxon>Alphaproteobacteria</taxon>
        <taxon>Hyphomicrobiales</taxon>
        <taxon>Rhizobiaceae</taxon>
        <taxon>Rhizobium/Agrobacterium group</taxon>
        <taxon>Agrobacterium</taxon>
    </lineage>
</organism>
<dbReference type="SUPFAM" id="SSF75516">
    <property type="entry name" value="Pheromone-binding domain of LuxR-like quorum-sensing transcription factors"/>
    <property type="match status" value="1"/>
</dbReference>
<evidence type="ECO:0000313" key="5">
    <source>
        <dbReference type="EMBL" id="MVA56853.1"/>
    </source>
</evidence>
<evidence type="ECO:0000256" key="2">
    <source>
        <dbReference type="ARBA" id="ARBA00023125"/>
    </source>
</evidence>
<sequence>MANYNTIYAEVVQPFILQLELCTDIYSLKSLLDKTLSHLGFPMFAYHIHRMSASFIMNESSAEQQNFIISNFPDKWITHYSHQKYKEIDPTLKWVGAGQGIAQWSDLLTSDDINKNQRRLMQEAWDAGLANGITLPIMTELGEAVAISVVPEPGIGNNERIVASLAIVQILTQAFHRKAKGILLSHSLKVGSARRKSFLSPREVDVLYWMARGKTAWEIAEILNISQKSVDFYTDMAKTKLQAVNRTHAVVKAIMLGLVTLD</sequence>
<name>A0A7K1RFT3_AGRVI</name>
<dbReference type="PRINTS" id="PR00038">
    <property type="entry name" value="HTHLUXR"/>
</dbReference>
<dbReference type="Gene3D" id="1.10.10.10">
    <property type="entry name" value="Winged helix-like DNA-binding domain superfamily/Winged helix DNA-binding domain"/>
    <property type="match status" value="1"/>
</dbReference>
<dbReference type="GO" id="GO:0006355">
    <property type="term" value="P:regulation of DNA-templated transcription"/>
    <property type="evidence" value="ECO:0007669"/>
    <property type="project" value="InterPro"/>
</dbReference>
<evidence type="ECO:0000259" key="4">
    <source>
        <dbReference type="PROSITE" id="PS50043"/>
    </source>
</evidence>
<evidence type="ECO:0000313" key="6">
    <source>
        <dbReference type="Proteomes" id="UP000440716"/>
    </source>
</evidence>
<evidence type="ECO:0000256" key="1">
    <source>
        <dbReference type="ARBA" id="ARBA00023015"/>
    </source>
</evidence>
<dbReference type="InterPro" id="IPR016032">
    <property type="entry name" value="Sig_transdc_resp-reg_C-effctor"/>
</dbReference>
<feature type="domain" description="HTH luxR-type" evidence="4">
    <location>
        <begin position="192"/>
        <end position="257"/>
    </location>
</feature>
<dbReference type="SUPFAM" id="SSF46894">
    <property type="entry name" value="C-terminal effector domain of the bipartite response regulators"/>
    <property type="match status" value="1"/>
</dbReference>
<gene>
    <name evidence="5" type="ORF">GOZ88_12130</name>
</gene>
<proteinExistence type="predicted"/>
<dbReference type="PANTHER" id="PTHR44688">
    <property type="entry name" value="DNA-BINDING TRANSCRIPTIONAL ACTIVATOR DEVR_DOSR"/>
    <property type="match status" value="1"/>
</dbReference>
<protein>
    <submittedName>
        <fullName evidence="5">LuxR family transcriptional regulator</fullName>
    </submittedName>
</protein>
<dbReference type="Pfam" id="PF03472">
    <property type="entry name" value="Autoind_bind"/>
    <property type="match status" value="1"/>
</dbReference>
<dbReference type="InterPro" id="IPR000792">
    <property type="entry name" value="Tscrpt_reg_LuxR_C"/>
</dbReference>
<dbReference type="AlphaFoldDB" id="A0A7K1RFT3"/>
<dbReference type="PROSITE" id="PS50043">
    <property type="entry name" value="HTH_LUXR_2"/>
    <property type="match status" value="1"/>
</dbReference>
<reference evidence="5 6" key="1">
    <citation type="submission" date="2019-12" db="EMBL/GenBank/DDBJ databases">
        <title>Whole-genome sequencing of Allorhizobium vitis.</title>
        <authorList>
            <person name="Gan H.M."/>
            <person name="Szegedi E."/>
            <person name="Burr T."/>
            <person name="Savka M.A."/>
        </authorList>
    </citation>
    <scope>NUCLEOTIDE SEQUENCE [LARGE SCALE GENOMIC DNA]</scope>
    <source>
        <strain evidence="5 6">CG415</strain>
    </source>
</reference>
<keyword evidence="2" id="KW-0238">DNA-binding</keyword>